<dbReference type="Proteomes" id="UP000007587">
    <property type="component" value="Chromosome"/>
</dbReference>
<evidence type="ECO:0000256" key="5">
    <source>
        <dbReference type="RuleBase" id="RU003694"/>
    </source>
</evidence>
<dbReference type="InParanoid" id="H8MRD2"/>
<dbReference type="InterPro" id="IPR016039">
    <property type="entry name" value="Thiolase-like"/>
</dbReference>
<dbReference type="SMART" id="SM00825">
    <property type="entry name" value="PKS_KS"/>
    <property type="match status" value="1"/>
</dbReference>
<accession>H8MRD2</accession>
<dbReference type="InterPro" id="IPR014031">
    <property type="entry name" value="Ketoacyl_synth_C"/>
</dbReference>
<dbReference type="InterPro" id="IPR018201">
    <property type="entry name" value="Ketoacyl_synth_AS"/>
</dbReference>
<dbReference type="RefSeq" id="WP_014397906.1">
    <property type="nucleotide sequence ID" value="NC_017030.1"/>
</dbReference>
<dbReference type="eggNOG" id="COG3321">
    <property type="taxonomic scope" value="Bacteria"/>
</dbReference>
<dbReference type="Gene3D" id="3.40.47.10">
    <property type="match status" value="1"/>
</dbReference>
<sequence>MQTPIAIIGLGCRFPRADGPDSFWSLLKQGEDALGEVPGGRWRVEDFFAPESPQRGRSYSPRGGFIADGDCYDAGLFGIQAQEAEQVDPQQGLSLEVAWQGLEHAGIAPDSLGGTETGVFWGVSTRDYDRRVANQWDMLDVRTSTGACGAIVANRISFSLGLCGPSVAVDAACASSLVAVHLACQSLAAGECELAIAGGVHLILSPANAIAFSQGKLLARDGRCKSFSSKADGYVFGEGGGCVVLKPLDAAVRDGDFIWAVVRGSATNHNGLSNGLSAPLGRAQQRVVRRALAAGGVAPSALGYVEAHASGTMLGDTIEVNALRASLGEGRRADQRCLLGSVKSNIGHLEAAAGIAGLLKTVLALHHGQIPATLHGDPVSPHLRLAGTAFSIATQPEPWPAGEGPRFAGVSSLSFGGTNAHVVLGEAPGPVTAAAPGDDGEALLLPLSAQSPEALTALARTHLAFFRSLAETPDAQAQARFVQACVTLATGRSQLPHRIVLRARTAGEAVRALEALLQGAPDAALVQPRAGQAHARAFHLMLSSPAAGEGSSASWPSAWTWGAALAERAAELVRRELPLAFADRRPEAERLLGLVAVLARGGAVADTVAGADAVGDQVARLASVHLGELLGAGAESSVAPPSYVSSEELAGPDAKRSAFTLRLGEDALEASSALASLFVQGARLDWNALYSHLPRTRMPLATYAFQRRRHHSFTPSSQQAPAARTA</sequence>
<name>H8MRD2_CORCM</name>
<dbReference type="OrthoDB" id="5349841at2"/>
<dbReference type="GO" id="GO:0004315">
    <property type="term" value="F:3-oxoacyl-[acyl-carrier-protein] synthase activity"/>
    <property type="evidence" value="ECO:0007669"/>
    <property type="project" value="InterPro"/>
</dbReference>
<dbReference type="PROSITE" id="PS00606">
    <property type="entry name" value="KS3_1"/>
    <property type="match status" value="1"/>
</dbReference>
<evidence type="ECO:0000256" key="2">
    <source>
        <dbReference type="ARBA" id="ARBA00022553"/>
    </source>
</evidence>
<comment type="similarity">
    <text evidence="5">Belongs to the thiolase-like superfamily. Beta-ketoacyl-ACP synthases family.</text>
</comment>
<evidence type="ECO:0000313" key="8">
    <source>
        <dbReference type="Proteomes" id="UP000007587"/>
    </source>
</evidence>
<organism evidence="7 8">
    <name type="scientific">Corallococcus coralloides (strain ATCC 25202 / DSM 2259 / NBRC 100086 / M2)</name>
    <name type="common">Myxococcus coralloides</name>
    <dbReference type="NCBI Taxonomy" id="1144275"/>
    <lineage>
        <taxon>Bacteria</taxon>
        <taxon>Pseudomonadati</taxon>
        <taxon>Myxococcota</taxon>
        <taxon>Myxococcia</taxon>
        <taxon>Myxococcales</taxon>
        <taxon>Cystobacterineae</taxon>
        <taxon>Myxococcaceae</taxon>
        <taxon>Corallococcus</taxon>
    </lineage>
</organism>
<dbReference type="Pfam" id="PF02801">
    <property type="entry name" value="Ketoacyl-synt_C"/>
    <property type="match status" value="1"/>
</dbReference>
<dbReference type="HOGENOM" id="CLU_000022_16_2_7"/>
<dbReference type="PROSITE" id="PS52004">
    <property type="entry name" value="KS3_2"/>
    <property type="match status" value="1"/>
</dbReference>
<dbReference type="CDD" id="cd00833">
    <property type="entry name" value="PKS"/>
    <property type="match status" value="1"/>
</dbReference>
<dbReference type="STRING" id="1144275.COCOR_05113"/>
<evidence type="ECO:0000256" key="4">
    <source>
        <dbReference type="ARBA" id="ARBA00054155"/>
    </source>
</evidence>
<keyword evidence="1" id="KW-0596">Phosphopantetheine</keyword>
<reference evidence="7 8" key="1">
    <citation type="journal article" date="2012" name="J. Bacteriol.">
        <title>Complete Genome Sequence of the Fruiting Myxobacterium Corallococcus coralloides DSM 2259.</title>
        <authorList>
            <person name="Huntley S."/>
            <person name="Zhang Y."/>
            <person name="Treuner-Lange A."/>
            <person name="Kneip S."/>
            <person name="Sensen C.W."/>
            <person name="Sogaard-Andersen L."/>
        </authorList>
    </citation>
    <scope>NUCLEOTIDE SEQUENCE [LARGE SCALE GENOMIC DNA]</scope>
    <source>
        <strain evidence="8">ATCC 25202 / DSM 2259 / NBRC 100086 / M2</strain>
    </source>
</reference>
<keyword evidence="2" id="KW-0597">Phosphoprotein</keyword>
<dbReference type="GO" id="GO:0005886">
    <property type="term" value="C:plasma membrane"/>
    <property type="evidence" value="ECO:0007669"/>
    <property type="project" value="TreeGrafter"/>
</dbReference>
<comment type="function">
    <text evidence="4">Involved in production of the polyketide antibiotic thailandamide.</text>
</comment>
<feature type="domain" description="Ketosynthase family 3 (KS3)" evidence="6">
    <location>
        <begin position="2"/>
        <end position="426"/>
    </location>
</feature>
<dbReference type="AlphaFoldDB" id="H8MRD2"/>
<evidence type="ECO:0000313" key="7">
    <source>
        <dbReference type="EMBL" id="AFE09962.1"/>
    </source>
</evidence>
<dbReference type="InterPro" id="IPR050091">
    <property type="entry name" value="PKS_NRPS_Biosynth_Enz"/>
</dbReference>
<evidence type="ECO:0000256" key="3">
    <source>
        <dbReference type="ARBA" id="ARBA00022679"/>
    </source>
</evidence>
<dbReference type="Pfam" id="PF16197">
    <property type="entry name" value="KAsynt_C_assoc"/>
    <property type="match status" value="1"/>
</dbReference>
<gene>
    <name evidence="7" type="primary">ppsB</name>
    <name evidence="7" type="ordered locus">COCOR_05113</name>
</gene>
<dbReference type="Gene3D" id="3.30.70.3290">
    <property type="match status" value="2"/>
</dbReference>
<protein>
    <submittedName>
        <fullName evidence="7">Malonyl CoA-acyl carrier protein transacylase</fullName>
    </submittedName>
</protein>
<dbReference type="FunFam" id="3.40.47.10:FF:000019">
    <property type="entry name" value="Polyketide synthase type I"/>
    <property type="match status" value="1"/>
</dbReference>
<dbReference type="InterPro" id="IPR020841">
    <property type="entry name" value="PKS_Beta-ketoAc_synthase_dom"/>
</dbReference>
<keyword evidence="8" id="KW-1185">Reference proteome</keyword>
<proteinExistence type="inferred from homology"/>
<evidence type="ECO:0000256" key="1">
    <source>
        <dbReference type="ARBA" id="ARBA00022450"/>
    </source>
</evidence>
<dbReference type="KEGG" id="ccx:COCOR_05113"/>
<reference evidence="8" key="2">
    <citation type="submission" date="2012-03" db="EMBL/GenBank/DDBJ databases">
        <title>Genome sequence of the fruiting myxobacterium Corallococcus coralloides DSM 2259.</title>
        <authorList>
            <person name="Huntley S."/>
            <person name="Zhang Y."/>
            <person name="Treuner-Lange A."/>
            <person name="Sensen C.W."/>
            <person name="Sogaard-Andersen L."/>
        </authorList>
    </citation>
    <scope>NUCLEOTIDE SEQUENCE [LARGE SCALE GENOMIC DNA]</scope>
    <source>
        <strain evidence="8">ATCC 25202 / DSM 2259 / NBRC 100086 / M2</strain>
    </source>
</reference>
<dbReference type="GO" id="GO:0005737">
    <property type="term" value="C:cytoplasm"/>
    <property type="evidence" value="ECO:0007669"/>
    <property type="project" value="TreeGrafter"/>
</dbReference>
<keyword evidence="3 5" id="KW-0808">Transferase</keyword>
<dbReference type="InterPro" id="IPR032821">
    <property type="entry name" value="PKS_assoc"/>
</dbReference>
<dbReference type="PANTHER" id="PTHR43775:SF37">
    <property type="entry name" value="SI:DKEY-61P9.11"/>
    <property type="match status" value="1"/>
</dbReference>
<dbReference type="InterPro" id="IPR014030">
    <property type="entry name" value="Ketoacyl_synth_N"/>
</dbReference>
<dbReference type="GO" id="GO:0071770">
    <property type="term" value="P:DIM/DIP cell wall layer assembly"/>
    <property type="evidence" value="ECO:0007669"/>
    <property type="project" value="TreeGrafter"/>
</dbReference>
<dbReference type="Pfam" id="PF00109">
    <property type="entry name" value="ketoacyl-synt"/>
    <property type="match status" value="1"/>
</dbReference>
<dbReference type="GO" id="GO:0006633">
    <property type="term" value="P:fatty acid biosynthetic process"/>
    <property type="evidence" value="ECO:0007669"/>
    <property type="project" value="InterPro"/>
</dbReference>
<evidence type="ECO:0000259" key="6">
    <source>
        <dbReference type="PROSITE" id="PS52004"/>
    </source>
</evidence>
<dbReference type="EMBL" id="CP003389">
    <property type="protein sequence ID" value="AFE09962.1"/>
    <property type="molecule type" value="Genomic_DNA"/>
</dbReference>
<dbReference type="GO" id="GO:0004312">
    <property type="term" value="F:fatty acid synthase activity"/>
    <property type="evidence" value="ECO:0007669"/>
    <property type="project" value="TreeGrafter"/>
</dbReference>
<dbReference type="SUPFAM" id="SSF53901">
    <property type="entry name" value="Thiolase-like"/>
    <property type="match status" value="1"/>
</dbReference>
<dbReference type="PANTHER" id="PTHR43775">
    <property type="entry name" value="FATTY ACID SYNTHASE"/>
    <property type="match status" value="1"/>
</dbReference>